<keyword evidence="1" id="KW-0175">Coiled coil</keyword>
<dbReference type="Proteomes" id="UP000076580">
    <property type="component" value="Chromosome 02"/>
</dbReference>
<evidence type="ECO:0000313" key="2">
    <source>
        <dbReference type="EMBL" id="KYK56506.1"/>
    </source>
</evidence>
<sequence>MATGTILRGRRVVEQRSRDHHALDGNHSPAVVVFLSRREARAAKGSSLLGSMHMLADETRRCQMRCGHSSVSPAANAVCALTLTPPLSPSFTRLWWNRHFACRLGSKPLPRSTATAVRTQSEMDEYPACPPSNAQTHRWYAAVKELWYELEGRLRDEDRQRWFDMVGKLPCSKTTATPFNHSIGRNARMTGNWFSWLFLRAMFGHERIRSCKTAAAVAQANPGTDLEFDVLPKGYFAEFMDSSNMSVFATLDAHPEADGCLDRESSWTCDEDVTSDAEGTLADADGAIRCKRTAEHGTGRGRVAIKKARIHGQERMYDELRSIKAKIAKMESVHRQLDKRMEELLAQQTRLWDLMRTQFDAYLDEIKSR</sequence>
<feature type="coiled-coil region" evidence="1">
    <location>
        <begin position="320"/>
        <end position="347"/>
    </location>
</feature>
<dbReference type="RefSeq" id="XP_040655858.1">
    <property type="nucleotide sequence ID" value="XM_040800825.1"/>
</dbReference>
<evidence type="ECO:0000256" key="1">
    <source>
        <dbReference type="SAM" id="Coils"/>
    </source>
</evidence>
<name>A0A151GHE5_DRECN</name>
<dbReference type="AlphaFoldDB" id="A0A151GHE5"/>
<dbReference type="EMBL" id="LAYC01000002">
    <property type="protein sequence ID" value="KYK56506.1"/>
    <property type="molecule type" value="Genomic_DNA"/>
</dbReference>
<reference evidence="2 3" key="1">
    <citation type="journal article" date="2016" name="Sci. Rep.">
        <title>Insights into Adaptations to a Near-Obligate Nematode Endoparasitic Lifestyle from the Finished Genome of Drechmeria coniospora.</title>
        <authorList>
            <person name="Zhang L."/>
            <person name="Zhou Z."/>
            <person name="Guo Q."/>
            <person name="Fokkens L."/>
            <person name="Miskei M."/>
            <person name="Pocsi I."/>
            <person name="Zhang W."/>
            <person name="Chen M."/>
            <person name="Wang L."/>
            <person name="Sun Y."/>
            <person name="Donzelli B.G."/>
            <person name="Gibson D.M."/>
            <person name="Nelson D.R."/>
            <person name="Luo J.G."/>
            <person name="Rep M."/>
            <person name="Liu H."/>
            <person name="Yang S."/>
            <person name="Wang J."/>
            <person name="Krasnoff S.B."/>
            <person name="Xu Y."/>
            <person name="Molnar I."/>
            <person name="Lin M."/>
        </authorList>
    </citation>
    <scope>NUCLEOTIDE SEQUENCE [LARGE SCALE GENOMIC DNA]</scope>
    <source>
        <strain evidence="2 3">ARSEF 6962</strain>
    </source>
</reference>
<accession>A0A151GHE5</accession>
<dbReference type="InParanoid" id="A0A151GHE5"/>
<proteinExistence type="predicted"/>
<organism evidence="2 3">
    <name type="scientific">Drechmeria coniospora</name>
    <name type="common">Nematophagous fungus</name>
    <name type="synonym">Meria coniospora</name>
    <dbReference type="NCBI Taxonomy" id="98403"/>
    <lineage>
        <taxon>Eukaryota</taxon>
        <taxon>Fungi</taxon>
        <taxon>Dikarya</taxon>
        <taxon>Ascomycota</taxon>
        <taxon>Pezizomycotina</taxon>
        <taxon>Sordariomycetes</taxon>
        <taxon>Hypocreomycetidae</taxon>
        <taxon>Hypocreales</taxon>
        <taxon>Ophiocordycipitaceae</taxon>
        <taxon>Drechmeria</taxon>
    </lineage>
</organism>
<dbReference type="GeneID" id="63716149"/>
<keyword evidence="3" id="KW-1185">Reference proteome</keyword>
<comment type="caution">
    <text evidence="2">The sequence shown here is derived from an EMBL/GenBank/DDBJ whole genome shotgun (WGS) entry which is preliminary data.</text>
</comment>
<gene>
    <name evidence="2" type="ORF">DCS_03506</name>
</gene>
<protein>
    <submittedName>
        <fullName evidence="2">Uncharacterized protein</fullName>
    </submittedName>
</protein>
<evidence type="ECO:0000313" key="3">
    <source>
        <dbReference type="Proteomes" id="UP000076580"/>
    </source>
</evidence>